<dbReference type="CDD" id="cd00121">
    <property type="entry name" value="MATH"/>
    <property type="match status" value="1"/>
</dbReference>
<evidence type="ECO:0000259" key="3">
    <source>
        <dbReference type="PROSITE" id="PS50097"/>
    </source>
</evidence>
<dbReference type="PANTHER" id="PTHR26379:SF474">
    <property type="entry name" value="OS08G0228200 PROTEIN"/>
    <property type="match status" value="1"/>
</dbReference>
<dbReference type="SMART" id="SM00225">
    <property type="entry name" value="BTB"/>
    <property type="match status" value="1"/>
</dbReference>
<dbReference type="Pfam" id="PF24570">
    <property type="entry name" value="BACK_BPM_SPOP"/>
    <property type="match status" value="1"/>
</dbReference>
<dbReference type="InterPro" id="IPR002083">
    <property type="entry name" value="MATH/TRAF_dom"/>
</dbReference>
<dbReference type="PROSITE" id="PS50097">
    <property type="entry name" value="BTB"/>
    <property type="match status" value="1"/>
</dbReference>
<dbReference type="Pfam" id="PF22486">
    <property type="entry name" value="MATH_2"/>
    <property type="match status" value="1"/>
</dbReference>
<evidence type="ECO:0000313" key="6">
    <source>
        <dbReference type="Proteomes" id="UP000275267"/>
    </source>
</evidence>
<accession>A0A3L6RLV4</accession>
<name>A0A3L6RLV4_PANMI</name>
<dbReference type="InterPro" id="IPR011333">
    <property type="entry name" value="SKP1/BTB/POZ_sf"/>
</dbReference>
<evidence type="ECO:0000259" key="4">
    <source>
        <dbReference type="PROSITE" id="PS50144"/>
    </source>
</evidence>
<dbReference type="STRING" id="4540.A0A3L6RLV4"/>
<dbReference type="SMART" id="SM00061">
    <property type="entry name" value="MATH"/>
    <property type="match status" value="1"/>
</dbReference>
<dbReference type="Gene3D" id="3.30.710.10">
    <property type="entry name" value="Potassium Channel Kv1.1, Chain A"/>
    <property type="match status" value="1"/>
</dbReference>
<evidence type="ECO:0000256" key="2">
    <source>
        <dbReference type="ARBA" id="ARBA00010846"/>
    </source>
</evidence>
<comment type="caution">
    <text evidence="5">The sequence shown here is derived from an EMBL/GenBank/DDBJ whole genome shotgun (WGS) entry which is preliminary data.</text>
</comment>
<dbReference type="InterPro" id="IPR045005">
    <property type="entry name" value="BPM1-6"/>
</dbReference>
<dbReference type="AlphaFoldDB" id="A0A3L6RLV4"/>
<feature type="domain" description="BTB" evidence="3">
    <location>
        <begin position="181"/>
        <end position="248"/>
    </location>
</feature>
<dbReference type="SUPFAM" id="SSF49599">
    <property type="entry name" value="TRAF domain-like"/>
    <property type="match status" value="1"/>
</dbReference>
<protein>
    <recommendedName>
        <fullName evidence="7">BTB/POZ and MATH domain-containing protein 2-like</fullName>
    </recommendedName>
</protein>
<comment type="similarity">
    <text evidence="2">Belongs to the Tdpoz family.</text>
</comment>
<dbReference type="CDD" id="cd18280">
    <property type="entry name" value="BTB_POZ_BPM_plant"/>
    <property type="match status" value="1"/>
</dbReference>
<dbReference type="InterPro" id="IPR008974">
    <property type="entry name" value="TRAF-like"/>
</dbReference>
<dbReference type="Gene3D" id="2.60.210.10">
    <property type="entry name" value="Apoptosis, Tumor Necrosis Factor Receptor Associated Protein 2, Chain A"/>
    <property type="match status" value="1"/>
</dbReference>
<dbReference type="SUPFAM" id="SSF54695">
    <property type="entry name" value="POZ domain"/>
    <property type="match status" value="1"/>
</dbReference>
<dbReference type="OrthoDB" id="6496053at2759"/>
<dbReference type="InterPro" id="IPR056423">
    <property type="entry name" value="BACK_BPM_SPOP"/>
</dbReference>
<organism evidence="5 6">
    <name type="scientific">Panicum miliaceum</name>
    <name type="common">Proso millet</name>
    <name type="synonym">Broomcorn millet</name>
    <dbReference type="NCBI Taxonomy" id="4540"/>
    <lineage>
        <taxon>Eukaryota</taxon>
        <taxon>Viridiplantae</taxon>
        <taxon>Streptophyta</taxon>
        <taxon>Embryophyta</taxon>
        <taxon>Tracheophyta</taxon>
        <taxon>Spermatophyta</taxon>
        <taxon>Magnoliopsida</taxon>
        <taxon>Liliopsida</taxon>
        <taxon>Poales</taxon>
        <taxon>Poaceae</taxon>
        <taxon>PACMAD clade</taxon>
        <taxon>Panicoideae</taxon>
        <taxon>Panicodae</taxon>
        <taxon>Paniceae</taxon>
        <taxon>Panicinae</taxon>
        <taxon>Panicum</taxon>
        <taxon>Panicum sect. Panicum</taxon>
    </lineage>
</organism>
<keyword evidence="6" id="KW-1185">Reference proteome</keyword>
<dbReference type="Pfam" id="PF00651">
    <property type="entry name" value="BTB"/>
    <property type="match status" value="1"/>
</dbReference>
<dbReference type="Gene3D" id="6.10.250.3030">
    <property type="match status" value="1"/>
</dbReference>
<dbReference type="PROSITE" id="PS50144">
    <property type="entry name" value="MATH"/>
    <property type="match status" value="1"/>
</dbReference>
<evidence type="ECO:0000313" key="5">
    <source>
        <dbReference type="EMBL" id="RLN05544.1"/>
    </source>
</evidence>
<sequence length="349" mass="39208">MAAPLRSATRTESTCTMETARGTHAFRIVGYSLLRGIGRGKFVRSANFAVGGYYWAIRFYPDGEDPEVDEGYVSVYLELRSKGTEVRALYDFRLVDPTTGRSSSVYSQKTAQFFRSQAPDVPAGGGTGRFMKRSKLEASRFLRMTALTPGGGNCDEEPRGRSSGATIPDLLDHLEKLLGPEDVTFKVKGEVFHAHKVMLALRSPVFKAELYGPMRAKKRWRIEVEDVEPHVFRALRHFIYTDSLPAMDDLSGDESEEMVRHVLVAADRYGMERMKLVCERILCKRIGVESVATTLALADQYRCSKLRDACIGFINSSNKKGTRTSKGPCWWTYLRKQPSLVKSRMCILS</sequence>
<proteinExistence type="inferred from homology"/>
<feature type="domain" description="MATH" evidence="4">
    <location>
        <begin position="21"/>
        <end position="153"/>
    </location>
</feature>
<dbReference type="GO" id="GO:0016567">
    <property type="term" value="P:protein ubiquitination"/>
    <property type="evidence" value="ECO:0007669"/>
    <property type="project" value="InterPro"/>
</dbReference>
<dbReference type="InterPro" id="IPR000210">
    <property type="entry name" value="BTB/POZ_dom"/>
</dbReference>
<reference evidence="6" key="1">
    <citation type="journal article" date="2019" name="Nat. Commun.">
        <title>The genome of broomcorn millet.</title>
        <authorList>
            <person name="Zou C."/>
            <person name="Miki D."/>
            <person name="Li D."/>
            <person name="Tang Q."/>
            <person name="Xiao L."/>
            <person name="Rajput S."/>
            <person name="Deng P."/>
            <person name="Jia W."/>
            <person name="Huang R."/>
            <person name="Zhang M."/>
            <person name="Sun Y."/>
            <person name="Hu J."/>
            <person name="Fu X."/>
            <person name="Schnable P.S."/>
            <person name="Li F."/>
            <person name="Zhang H."/>
            <person name="Feng B."/>
            <person name="Zhu X."/>
            <person name="Liu R."/>
            <person name="Schnable J.C."/>
            <person name="Zhu J.-K."/>
            <person name="Zhang H."/>
        </authorList>
    </citation>
    <scope>NUCLEOTIDE SEQUENCE [LARGE SCALE GENOMIC DNA]</scope>
</reference>
<dbReference type="PANTHER" id="PTHR26379">
    <property type="entry name" value="BTB/POZ AND MATH DOMAIN-CONTAINING PROTEIN 1"/>
    <property type="match status" value="1"/>
</dbReference>
<dbReference type="Proteomes" id="UP000275267">
    <property type="component" value="Unassembled WGS sequence"/>
</dbReference>
<evidence type="ECO:0008006" key="7">
    <source>
        <dbReference type="Google" id="ProtNLM"/>
    </source>
</evidence>
<gene>
    <name evidence="5" type="ORF">C2845_PM13G07020</name>
</gene>
<evidence type="ECO:0000256" key="1">
    <source>
        <dbReference type="ARBA" id="ARBA00004906"/>
    </source>
</evidence>
<dbReference type="EMBL" id="PQIB02000008">
    <property type="protein sequence ID" value="RLN05544.1"/>
    <property type="molecule type" value="Genomic_DNA"/>
</dbReference>
<comment type="pathway">
    <text evidence="1">Protein modification; protein ubiquitination.</text>
</comment>